<dbReference type="Proteomes" id="UP000649604">
    <property type="component" value="Unassembled WGS sequence"/>
</dbReference>
<feature type="non-terminal residue" evidence="2">
    <location>
        <position position="1"/>
    </location>
</feature>
<sequence>YKQLHALPGVDVALGMPLSTYNADKFQQTFDAAQRECPWMTYADFHVNIFHTSYYYGNADLTLSDQENEHLIQEVNTYRGLRGMKLHPISWLEHTYLKHVERYIRTGKTPMRCHALRSSCFLDPTGIVYPCGMYDRVIGNLREYDYNLARIWNLEECQRVQQEIWNYHCPHCWTPCEAYQSILGDFLQFG</sequence>
<feature type="domain" description="4Fe4S-binding SPASM" evidence="1">
    <location>
        <begin position="113"/>
        <end position="173"/>
    </location>
</feature>
<evidence type="ECO:0000313" key="2">
    <source>
        <dbReference type="EMBL" id="MBD3327547.1"/>
    </source>
</evidence>
<comment type="caution">
    <text evidence="2">The sequence shown here is derived from an EMBL/GenBank/DDBJ whole genome shotgun (WGS) entry which is preliminary data.</text>
</comment>
<gene>
    <name evidence="2" type="ORF">GF339_23385</name>
</gene>
<evidence type="ECO:0000259" key="1">
    <source>
        <dbReference type="Pfam" id="PF13186"/>
    </source>
</evidence>
<dbReference type="InterPro" id="IPR058240">
    <property type="entry name" value="rSAM_sf"/>
</dbReference>
<name>A0A9D5K1J8_9BACT</name>
<organism evidence="2 3">
    <name type="scientific">candidate division KSB3 bacterium</name>
    <dbReference type="NCBI Taxonomy" id="2044937"/>
    <lineage>
        <taxon>Bacteria</taxon>
        <taxon>candidate division KSB3</taxon>
    </lineage>
</organism>
<evidence type="ECO:0000313" key="3">
    <source>
        <dbReference type="Proteomes" id="UP000649604"/>
    </source>
</evidence>
<dbReference type="AlphaFoldDB" id="A0A9D5K1J8"/>
<dbReference type="InterPro" id="IPR023885">
    <property type="entry name" value="4Fe4S-binding_SPASM_dom"/>
</dbReference>
<dbReference type="Pfam" id="PF13186">
    <property type="entry name" value="SPASM"/>
    <property type="match status" value="1"/>
</dbReference>
<dbReference type="EMBL" id="WJJP01000755">
    <property type="protein sequence ID" value="MBD3327547.1"/>
    <property type="molecule type" value="Genomic_DNA"/>
</dbReference>
<dbReference type="CDD" id="cd21109">
    <property type="entry name" value="SPASM"/>
    <property type="match status" value="1"/>
</dbReference>
<protein>
    <recommendedName>
        <fullName evidence="1">4Fe4S-binding SPASM domain-containing protein</fullName>
    </recommendedName>
</protein>
<dbReference type="Gene3D" id="3.20.20.70">
    <property type="entry name" value="Aldolase class I"/>
    <property type="match status" value="1"/>
</dbReference>
<dbReference type="InterPro" id="IPR013785">
    <property type="entry name" value="Aldolase_TIM"/>
</dbReference>
<accession>A0A9D5K1J8</accession>
<dbReference type="SUPFAM" id="SSF102114">
    <property type="entry name" value="Radical SAM enzymes"/>
    <property type="match status" value="1"/>
</dbReference>
<reference evidence="2" key="1">
    <citation type="submission" date="2019-11" db="EMBL/GenBank/DDBJ databases">
        <title>Microbial mats filling the niche in hypersaline microbial mats.</title>
        <authorList>
            <person name="Wong H.L."/>
            <person name="Macleod F.I."/>
            <person name="White R.A. III"/>
            <person name="Burns B.P."/>
        </authorList>
    </citation>
    <scope>NUCLEOTIDE SEQUENCE</scope>
    <source>
        <strain evidence="2">Rbin_158</strain>
    </source>
</reference>
<proteinExistence type="predicted"/>